<organism evidence="7 8">
    <name type="scientific">Candidatus Magnetaquiglobus chichijimensis</name>
    <dbReference type="NCBI Taxonomy" id="3141448"/>
    <lineage>
        <taxon>Bacteria</taxon>
        <taxon>Pseudomonadati</taxon>
        <taxon>Pseudomonadota</taxon>
        <taxon>Magnetococcia</taxon>
        <taxon>Magnetococcales</taxon>
        <taxon>Candidatus Magnetaquicoccaceae</taxon>
        <taxon>Candidatus Magnetaquiglobus</taxon>
    </lineage>
</organism>
<feature type="transmembrane region" description="Helical" evidence="6">
    <location>
        <begin position="51"/>
        <end position="76"/>
    </location>
</feature>
<feature type="transmembrane region" description="Helical" evidence="6">
    <location>
        <begin position="342"/>
        <end position="368"/>
    </location>
</feature>
<dbReference type="Proteomes" id="UP001628193">
    <property type="component" value="Unassembled WGS sequence"/>
</dbReference>
<feature type="transmembrane region" description="Helical" evidence="6">
    <location>
        <begin position="300"/>
        <end position="322"/>
    </location>
</feature>
<evidence type="ECO:0000256" key="1">
    <source>
        <dbReference type="ARBA" id="ARBA00004141"/>
    </source>
</evidence>
<dbReference type="EMBL" id="BAAFGK010000004">
    <property type="protein sequence ID" value="GAB0058382.1"/>
    <property type="molecule type" value="Genomic_DNA"/>
</dbReference>
<feature type="transmembrane region" description="Helical" evidence="6">
    <location>
        <begin position="88"/>
        <end position="109"/>
    </location>
</feature>
<comment type="caution">
    <text evidence="7">The sequence shown here is derived from an EMBL/GenBank/DDBJ whole genome shotgun (WGS) entry which is preliminary data.</text>
</comment>
<keyword evidence="5 6" id="KW-0472">Membrane</keyword>
<dbReference type="RefSeq" id="WP_420906125.1">
    <property type="nucleotide sequence ID" value="NZ_BAAFGK010000004.1"/>
</dbReference>
<reference evidence="7 8" key="1">
    <citation type="submission" date="2024-05" db="EMBL/GenBank/DDBJ databases">
        <authorList>
            <consortium name="Candidatus Magnetaquicoccaceae bacterium FCR-1 genome sequencing consortium"/>
            <person name="Shimoshige H."/>
            <person name="Shimamura S."/>
            <person name="Taoka A."/>
            <person name="Kobayashi H."/>
            <person name="Maekawa T."/>
        </authorList>
    </citation>
    <scope>NUCLEOTIDE SEQUENCE [LARGE SCALE GENOMIC DNA]</scope>
    <source>
        <strain evidence="7 8">FCR-1</strain>
    </source>
</reference>
<keyword evidence="2 6" id="KW-0813">Transport</keyword>
<keyword evidence="6" id="KW-0592">Phosphate transport</keyword>
<sequence>MGMGAEETRMLMWIAIFAVLFFDYTNGFHDASDMTASVVGCGAMSPTRAVLLAAFFTSLGPLLGGTAVANAVGRVLDLGGLDARMSTLIILAGISGAIFWNLLTWWFGIPSSSSHALMGGLVGATLTAVGDGHVLWGIQALFDGQGLKGFAKVLAALVISPVVGFGVAYGVYWVMFYLMEGIKQAICRYRIRVFDRIGRSHRRGEEIPNMNKWIKRSQYLTVAVLAFAHGTNDAQKSMGVIAMLLLVNGQTSQFHVPYWVMFICSLVITLGTLSGGWRIVETLAFRVSKLRPIQGLDAQLGAGAVVFGASIVGMPVSTTHVVSTSIMGVGAAVNIRRVKWFMALRIVLTWVITIPGSGMVAALVCALLM</sequence>
<dbReference type="Pfam" id="PF01384">
    <property type="entry name" value="PHO4"/>
    <property type="match status" value="1"/>
</dbReference>
<feature type="transmembrane region" description="Helical" evidence="6">
    <location>
        <begin position="258"/>
        <end position="280"/>
    </location>
</feature>
<protein>
    <recommendedName>
        <fullName evidence="6">Phosphate transporter</fullName>
    </recommendedName>
</protein>
<reference evidence="7 8" key="2">
    <citation type="submission" date="2024-09" db="EMBL/GenBank/DDBJ databases">
        <title>Draft genome sequence of Candidatus Magnetaquicoccaceae bacterium FCR-1.</title>
        <authorList>
            <person name="Shimoshige H."/>
            <person name="Shimamura S."/>
            <person name="Taoka A."/>
            <person name="Kobayashi H."/>
            <person name="Maekawa T."/>
        </authorList>
    </citation>
    <scope>NUCLEOTIDE SEQUENCE [LARGE SCALE GENOMIC DNA]</scope>
    <source>
        <strain evidence="7 8">FCR-1</strain>
    </source>
</reference>
<dbReference type="PANTHER" id="PTHR11101:SF80">
    <property type="entry name" value="PHOSPHATE TRANSPORTER"/>
    <property type="match status" value="1"/>
</dbReference>
<proteinExistence type="inferred from homology"/>
<dbReference type="PANTHER" id="PTHR11101">
    <property type="entry name" value="PHOSPHATE TRANSPORTER"/>
    <property type="match status" value="1"/>
</dbReference>
<keyword evidence="3 6" id="KW-0812">Transmembrane</keyword>
<feature type="transmembrane region" description="Helical" evidence="6">
    <location>
        <begin position="121"/>
        <end position="142"/>
    </location>
</feature>
<evidence type="ECO:0000256" key="2">
    <source>
        <dbReference type="ARBA" id="ARBA00022448"/>
    </source>
</evidence>
<evidence type="ECO:0000256" key="5">
    <source>
        <dbReference type="ARBA" id="ARBA00023136"/>
    </source>
</evidence>
<evidence type="ECO:0000313" key="7">
    <source>
        <dbReference type="EMBL" id="GAB0058382.1"/>
    </source>
</evidence>
<keyword evidence="8" id="KW-1185">Reference proteome</keyword>
<name>A0ABQ0CBX5_9PROT</name>
<keyword evidence="4 6" id="KW-1133">Transmembrane helix</keyword>
<evidence type="ECO:0000256" key="6">
    <source>
        <dbReference type="RuleBase" id="RU363058"/>
    </source>
</evidence>
<evidence type="ECO:0000256" key="4">
    <source>
        <dbReference type="ARBA" id="ARBA00022989"/>
    </source>
</evidence>
<dbReference type="InterPro" id="IPR001204">
    <property type="entry name" value="Phos_transporter"/>
</dbReference>
<evidence type="ECO:0000313" key="8">
    <source>
        <dbReference type="Proteomes" id="UP001628193"/>
    </source>
</evidence>
<comment type="subcellular location">
    <subcellularLocation>
        <location evidence="1 6">Membrane</location>
        <topology evidence="1 6">Multi-pass membrane protein</topology>
    </subcellularLocation>
</comment>
<evidence type="ECO:0000256" key="3">
    <source>
        <dbReference type="ARBA" id="ARBA00022692"/>
    </source>
</evidence>
<comment type="similarity">
    <text evidence="6">Belongs to the inorganic phosphate transporter (PiT) (TC 2.A.20) family.</text>
</comment>
<accession>A0ABQ0CBX5</accession>
<gene>
    <name evidence="7" type="ORF">SIID45300_02731</name>
</gene>
<feature type="transmembrane region" description="Helical" evidence="6">
    <location>
        <begin position="154"/>
        <end position="175"/>
    </location>
</feature>